<evidence type="ECO:0000256" key="5">
    <source>
        <dbReference type="ARBA" id="ARBA00022555"/>
    </source>
</evidence>
<dbReference type="Gene3D" id="3.30.70.380">
    <property type="entry name" value="Ferrodoxin-fold anticodon-binding domain"/>
    <property type="match status" value="1"/>
</dbReference>
<comment type="caution">
    <text evidence="20">The sequence shown here is derived from an EMBL/GenBank/DDBJ whole genome shotgun (WGS) entry which is preliminary data.</text>
</comment>
<dbReference type="GO" id="GO:0006432">
    <property type="term" value="P:phenylalanyl-tRNA aminoacylation"/>
    <property type="evidence" value="ECO:0007669"/>
    <property type="project" value="UniProtKB-UniRule"/>
</dbReference>
<dbReference type="SMART" id="SM00873">
    <property type="entry name" value="B3_4"/>
    <property type="match status" value="1"/>
</dbReference>
<comment type="cofactor">
    <cofactor evidence="15">
        <name>Mg(2+)</name>
        <dbReference type="ChEBI" id="CHEBI:18420"/>
    </cofactor>
    <text evidence="15">Binds 2 magnesium ions per tetramer.</text>
</comment>
<dbReference type="SMART" id="SM00896">
    <property type="entry name" value="FDX-ACB"/>
    <property type="match status" value="1"/>
</dbReference>
<keyword evidence="4 15" id="KW-0963">Cytoplasm</keyword>
<dbReference type="InterPro" id="IPR020825">
    <property type="entry name" value="Phe-tRNA_synthase-like_B3/B4"/>
</dbReference>
<name>A0A8J6M906_9FIRM</name>
<sequence>MNLSRKWLNEFVTVEANDKDFAEAMTLSGSKVELTHDLGSEISNVVVGQIRSMERHPDSDHMWVCQIDVGQAEPVQIVTGAWNIHPGDLVPVALHKSTLPGGKKIEKGKLRGVVSNGMMCGLSELGLDERDFPYAVITAAALLNDYHPLDKDKPSIPADIKAGDKVFGPVVCAKVLEASAQPNGSFHTCLDLGGSTACPDTACANLHEGDLVAYNTKMDSICTLADLHAQQAEFPHCIPDGIFILREDCKPGDDLKPVVGLDDHVVEFEITPNRPDCLSVIGLAREVSATFDQPLRLHQPLVKGGAEGSLVELLDVETPAADLCPRYTARMVRNVKIAPSPKWMRERLRAMGVRPINNIVDITNYVMLEYGQPMHAFDYRYVKGGKIIVRRAEEGEELTTLDGNVRKLTANHLVIADEHRAVGLAGIMGGENSEIVADTVDVVFESANFDGTCIRKGALALGMRTEASAKFEKGLDPLNTLPAVNRACELVELLGAGEVVDGVIDILNFVPQPRILTLEPDKINALLGTEISAAEMTAILKKLDFQVEGDQVTVPSWRGDVVGMADLAEEVARFHGYNKIPSTLVRGETTRGGYSPEQKLEQTLGSVCRACGYDEIITYSFISPTYYDKILWPADYHARKSFKILNPLGEDTSIMRTTTLPSMLEILTRNYNFRNKSAKLYEVGRIYLPKSGSTPVSPDSPALAASKEKLENMGVNGLTEALTGALNQMNQDDGLANEAKVLSMGAYGEDMDFFTLKGAVEAILKEIRAVDIHFEGPTGAPSDASWHPGRVATVWSGSDCIGIFGQIHPLVAQNYGVDTELYCAELSFDELMLAKGPDPEYVPLPKFPAVTRDIAVVCDEAVTVGALEQAIRRGAKGLLKEVSLFDIYRGKGVAEGKKSVAFNLVLRADDRSLTSEEADEDVKAILATLEQDCGAILR</sequence>
<feature type="binding site" evidence="15">
    <location>
        <position position="560"/>
    </location>
    <ligand>
        <name>Mg(2+)</name>
        <dbReference type="ChEBI" id="CHEBI:18420"/>
        <note>shared with alpha subunit</note>
    </ligand>
</feature>
<dbReference type="Pfam" id="PF03483">
    <property type="entry name" value="B3_4"/>
    <property type="match status" value="1"/>
</dbReference>
<dbReference type="InterPro" id="IPR009061">
    <property type="entry name" value="DNA-bd_dom_put_sf"/>
</dbReference>
<feature type="binding site" evidence="15">
    <location>
        <position position="569"/>
    </location>
    <ligand>
        <name>Mg(2+)</name>
        <dbReference type="ChEBI" id="CHEBI:18420"/>
        <note>shared with alpha subunit</note>
    </ligand>
</feature>
<evidence type="ECO:0000256" key="3">
    <source>
        <dbReference type="ARBA" id="ARBA00011209"/>
    </source>
</evidence>
<dbReference type="FunFam" id="3.30.70.380:FF:000001">
    <property type="entry name" value="Phenylalanine--tRNA ligase beta subunit"/>
    <property type="match status" value="1"/>
</dbReference>
<dbReference type="EC" id="6.1.1.20" evidence="15"/>
<evidence type="ECO:0000256" key="4">
    <source>
        <dbReference type="ARBA" id="ARBA00022490"/>
    </source>
</evidence>
<keyword evidence="5 16" id="KW-0820">tRNA-binding</keyword>
<comment type="subunit">
    <text evidence="3 15">Tetramer of two alpha and two beta subunits.</text>
</comment>
<evidence type="ECO:0000256" key="13">
    <source>
        <dbReference type="ARBA" id="ARBA00023146"/>
    </source>
</evidence>
<dbReference type="InterPro" id="IPR012340">
    <property type="entry name" value="NA-bd_OB-fold"/>
</dbReference>
<dbReference type="CDD" id="cd00769">
    <property type="entry name" value="PheRS_beta_core"/>
    <property type="match status" value="1"/>
</dbReference>
<gene>
    <name evidence="15" type="primary">pheT</name>
    <name evidence="20" type="ORF">H8S11_12150</name>
</gene>
<dbReference type="InterPro" id="IPR033714">
    <property type="entry name" value="tRNA_bind_bactPheRS"/>
</dbReference>
<dbReference type="InterPro" id="IPR004532">
    <property type="entry name" value="Phe-tRNA-ligase_IIc_bsu_bact"/>
</dbReference>
<keyword evidence="21" id="KW-1185">Reference proteome</keyword>
<comment type="subcellular location">
    <subcellularLocation>
        <location evidence="1 15">Cytoplasm</location>
    </subcellularLocation>
</comment>
<evidence type="ECO:0000256" key="15">
    <source>
        <dbReference type="HAMAP-Rule" id="MF_00283"/>
    </source>
</evidence>
<dbReference type="InterPro" id="IPR036690">
    <property type="entry name" value="Fdx_antiC-bd_sf"/>
</dbReference>
<evidence type="ECO:0000313" key="21">
    <source>
        <dbReference type="Proteomes" id="UP000628736"/>
    </source>
</evidence>
<proteinExistence type="inferred from homology"/>
<comment type="similarity">
    <text evidence="2 15">Belongs to the phenylalanyl-tRNA synthetase beta subunit family. Type 1 subfamily.</text>
</comment>
<feature type="domain" description="TRNA-binding" evidence="17">
    <location>
        <begin position="39"/>
        <end position="167"/>
    </location>
</feature>
<dbReference type="PROSITE" id="PS51483">
    <property type="entry name" value="B5"/>
    <property type="match status" value="1"/>
</dbReference>
<keyword evidence="7 15" id="KW-0479">Metal-binding</keyword>
<protein>
    <recommendedName>
        <fullName evidence="15">Phenylalanine--tRNA ligase beta subunit</fullName>
        <ecNumber evidence="15">6.1.1.20</ecNumber>
    </recommendedName>
    <alternativeName>
        <fullName evidence="15">Phenylalanyl-tRNA synthetase beta subunit</fullName>
        <shortName evidence="15">PheRS</shortName>
    </alternativeName>
</protein>
<evidence type="ECO:0000259" key="19">
    <source>
        <dbReference type="PROSITE" id="PS51483"/>
    </source>
</evidence>
<evidence type="ECO:0000259" key="18">
    <source>
        <dbReference type="PROSITE" id="PS51447"/>
    </source>
</evidence>
<feature type="domain" description="B5" evidence="19">
    <location>
        <begin position="511"/>
        <end position="582"/>
    </location>
</feature>
<dbReference type="GO" id="GO:0004826">
    <property type="term" value="F:phenylalanine-tRNA ligase activity"/>
    <property type="evidence" value="ECO:0007669"/>
    <property type="project" value="UniProtKB-UniRule"/>
</dbReference>
<evidence type="ECO:0000259" key="17">
    <source>
        <dbReference type="PROSITE" id="PS50886"/>
    </source>
</evidence>
<comment type="catalytic activity">
    <reaction evidence="14 15">
        <text>tRNA(Phe) + L-phenylalanine + ATP = L-phenylalanyl-tRNA(Phe) + AMP + diphosphate + H(+)</text>
        <dbReference type="Rhea" id="RHEA:19413"/>
        <dbReference type="Rhea" id="RHEA-COMP:9668"/>
        <dbReference type="Rhea" id="RHEA-COMP:9699"/>
        <dbReference type="ChEBI" id="CHEBI:15378"/>
        <dbReference type="ChEBI" id="CHEBI:30616"/>
        <dbReference type="ChEBI" id="CHEBI:33019"/>
        <dbReference type="ChEBI" id="CHEBI:58095"/>
        <dbReference type="ChEBI" id="CHEBI:78442"/>
        <dbReference type="ChEBI" id="CHEBI:78531"/>
        <dbReference type="ChEBI" id="CHEBI:456215"/>
        <dbReference type="EC" id="6.1.1.20"/>
    </reaction>
</comment>
<dbReference type="FunFam" id="3.50.40.10:FF:000001">
    <property type="entry name" value="Phenylalanine--tRNA ligase beta subunit"/>
    <property type="match status" value="1"/>
</dbReference>
<dbReference type="CDD" id="cd02796">
    <property type="entry name" value="tRNA_bind_bactPheRS"/>
    <property type="match status" value="1"/>
</dbReference>
<evidence type="ECO:0000256" key="7">
    <source>
        <dbReference type="ARBA" id="ARBA00022723"/>
    </source>
</evidence>
<keyword evidence="9 15" id="KW-0067">ATP-binding</keyword>
<dbReference type="HAMAP" id="MF_00283">
    <property type="entry name" value="Phe_tRNA_synth_beta1"/>
    <property type="match status" value="1"/>
</dbReference>
<evidence type="ECO:0000256" key="9">
    <source>
        <dbReference type="ARBA" id="ARBA00022840"/>
    </source>
</evidence>
<feature type="binding site" evidence="15">
    <location>
        <position position="570"/>
    </location>
    <ligand>
        <name>Mg(2+)</name>
        <dbReference type="ChEBI" id="CHEBI:18420"/>
        <note>shared with alpha subunit</note>
    </ligand>
</feature>
<reference evidence="20" key="1">
    <citation type="submission" date="2020-08" db="EMBL/GenBank/DDBJ databases">
        <title>Genome public.</title>
        <authorList>
            <person name="Liu C."/>
            <person name="Sun Q."/>
        </authorList>
    </citation>
    <scope>NUCLEOTIDE SEQUENCE</scope>
    <source>
        <strain evidence="20">NSJ-23</strain>
    </source>
</reference>
<dbReference type="SMART" id="SM00874">
    <property type="entry name" value="B5"/>
    <property type="match status" value="1"/>
</dbReference>
<evidence type="ECO:0000256" key="1">
    <source>
        <dbReference type="ARBA" id="ARBA00004496"/>
    </source>
</evidence>
<dbReference type="GO" id="GO:0000287">
    <property type="term" value="F:magnesium ion binding"/>
    <property type="evidence" value="ECO:0007669"/>
    <property type="project" value="UniProtKB-UniRule"/>
</dbReference>
<dbReference type="AlphaFoldDB" id="A0A8J6M906"/>
<dbReference type="Pfam" id="PF01588">
    <property type="entry name" value="tRNA_bind"/>
    <property type="match status" value="1"/>
</dbReference>
<evidence type="ECO:0000256" key="6">
    <source>
        <dbReference type="ARBA" id="ARBA00022598"/>
    </source>
</evidence>
<dbReference type="GO" id="GO:0016740">
    <property type="term" value="F:transferase activity"/>
    <property type="evidence" value="ECO:0007669"/>
    <property type="project" value="UniProtKB-ARBA"/>
</dbReference>
<dbReference type="Pfam" id="PF03484">
    <property type="entry name" value="B5"/>
    <property type="match status" value="1"/>
</dbReference>
<dbReference type="PANTHER" id="PTHR10947">
    <property type="entry name" value="PHENYLALANYL-TRNA SYNTHETASE BETA CHAIN AND LEUCINE-RICH REPEAT-CONTAINING PROTEIN 47"/>
    <property type="match status" value="1"/>
</dbReference>
<dbReference type="Gene3D" id="3.50.40.10">
    <property type="entry name" value="Phenylalanyl-trna Synthetase, Chain B, domain 3"/>
    <property type="match status" value="1"/>
</dbReference>
<keyword evidence="12 15" id="KW-0648">Protein biosynthesis</keyword>
<dbReference type="NCBIfam" id="TIGR00472">
    <property type="entry name" value="pheT_bact"/>
    <property type="match status" value="1"/>
</dbReference>
<keyword evidence="11 16" id="KW-0694">RNA-binding</keyword>
<dbReference type="InterPro" id="IPR002547">
    <property type="entry name" value="tRNA-bd_dom"/>
</dbReference>
<feature type="domain" description="FDX-ACB" evidence="18">
    <location>
        <begin position="845"/>
        <end position="938"/>
    </location>
</feature>
<dbReference type="InterPro" id="IPR005146">
    <property type="entry name" value="B3/B4_tRNA-bd"/>
</dbReference>
<dbReference type="SUPFAM" id="SSF56037">
    <property type="entry name" value="PheT/TilS domain"/>
    <property type="match status" value="1"/>
</dbReference>
<dbReference type="GO" id="GO:0000049">
    <property type="term" value="F:tRNA binding"/>
    <property type="evidence" value="ECO:0007669"/>
    <property type="project" value="UniProtKB-UniRule"/>
</dbReference>
<dbReference type="PANTHER" id="PTHR10947:SF0">
    <property type="entry name" value="PHENYLALANINE--TRNA LIGASE BETA SUBUNIT"/>
    <property type="match status" value="1"/>
</dbReference>
<dbReference type="SUPFAM" id="SSF55681">
    <property type="entry name" value="Class II aaRS and biotin synthetases"/>
    <property type="match status" value="1"/>
</dbReference>
<keyword evidence="13 15" id="KW-0030">Aminoacyl-tRNA synthetase</keyword>
<dbReference type="SUPFAM" id="SSF54991">
    <property type="entry name" value="Anticodon-binding domain of PheRS"/>
    <property type="match status" value="1"/>
</dbReference>
<dbReference type="InterPro" id="IPR045864">
    <property type="entry name" value="aa-tRNA-synth_II/BPL/LPL"/>
</dbReference>
<accession>A0A8J6M906</accession>
<dbReference type="PROSITE" id="PS51447">
    <property type="entry name" value="FDX_ACB"/>
    <property type="match status" value="1"/>
</dbReference>
<evidence type="ECO:0000256" key="12">
    <source>
        <dbReference type="ARBA" id="ARBA00022917"/>
    </source>
</evidence>
<evidence type="ECO:0000313" key="20">
    <source>
        <dbReference type="EMBL" id="MBC5723562.1"/>
    </source>
</evidence>
<dbReference type="GO" id="GO:0009328">
    <property type="term" value="C:phenylalanine-tRNA ligase complex"/>
    <property type="evidence" value="ECO:0007669"/>
    <property type="project" value="TreeGrafter"/>
</dbReference>
<dbReference type="InterPro" id="IPR041616">
    <property type="entry name" value="PheRS_beta_core"/>
</dbReference>
<organism evidence="20 21">
    <name type="scientific">Flintibacter hominis</name>
    <dbReference type="NCBI Taxonomy" id="2763048"/>
    <lineage>
        <taxon>Bacteria</taxon>
        <taxon>Bacillati</taxon>
        <taxon>Bacillota</taxon>
        <taxon>Clostridia</taxon>
        <taxon>Eubacteriales</taxon>
        <taxon>Flintibacter</taxon>
    </lineage>
</organism>
<dbReference type="RefSeq" id="WP_186853300.1">
    <property type="nucleotide sequence ID" value="NZ_JACOPO010000010.1"/>
</dbReference>
<dbReference type="GO" id="GO:0140096">
    <property type="term" value="F:catalytic activity, acting on a protein"/>
    <property type="evidence" value="ECO:0007669"/>
    <property type="project" value="UniProtKB-ARBA"/>
</dbReference>
<dbReference type="Gene3D" id="2.40.50.140">
    <property type="entry name" value="Nucleic acid-binding proteins"/>
    <property type="match status" value="2"/>
</dbReference>
<evidence type="ECO:0000256" key="2">
    <source>
        <dbReference type="ARBA" id="ARBA00008653"/>
    </source>
</evidence>
<keyword evidence="10 15" id="KW-0460">Magnesium</keyword>
<evidence type="ECO:0000256" key="11">
    <source>
        <dbReference type="ARBA" id="ARBA00022884"/>
    </source>
</evidence>
<dbReference type="InterPro" id="IPR005121">
    <property type="entry name" value="Fdx_antiC-bd"/>
</dbReference>
<dbReference type="InterPro" id="IPR005147">
    <property type="entry name" value="tRNA_synthase_B5-dom"/>
</dbReference>
<evidence type="ECO:0000256" key="10">
    <source>
        <dbReference type="ARBA" id="ARBA00022842"/>
    </source>
</evidence>
<dbReference type="Pfam" id="PF03147">
    <property type="entry name" value="FDX-ACB"/>
    <property type="match status" value="1"/>
</dbReference>
<dbReference type="Pfam" id="PF17759">
    <property type="entry name" value="tRNA_synthFbeta"/>
    <property type="match status" value="1"/>
</dbReference>
<dbReference type="InterPro" id="IPR045060">
    <property type="entry name" value="Phe-tRNA-ligase_IIc_bsu"/>
</dbReference>
<evidence type="ECO:0000256" key="16">
    <source>
        <dbReference type="PROSITE-ProRule" id="PRU00209"/>
    </source>
</evidence>
<keyword evidence="8 15" id="KW-0547">Nucleotide-binding</keyword>
<dbReference type="Gene3D" id="3.30.56.10">
    <property type="match status" value="3"/>
</dbReference>
<dbReference type="PROSITE" id="PS50886">
    <property type="entry name" value="TRBD"/>
    <property type="match status" value="1"/>
</dbReference>
<dbReference type="SUPFAM" id="SSF46955">
    <property type="entry name" value="Putative DNA-binding domain"/>
    <property type="match status" value="2"/>
</dbReference>
<dbReference type="Proteomes" id="UP000628736">
    <property type="component" value="Unassembled WGS sequence"/>
</dbReference>
<feature type="binding site" evidence="15">
    <location>
        <position position="566"/>
    </location>
    <ligand>
        <name>Mg(2+)</name>
        <dbReference type="ChEBI" id="CHEBI:18420"/>
        <note>shared with alpha subunit</note>
    </ligand>
</feature>
<keyword evidence="6 15" id="KW-0436">Ligase</keyword>
<dbReference type="EMBL" id="JACOPO010000010">
    <property type="protein sequence ID" value="MBC5723562.1"/>
    <property type="molecule type" value="Genomic_DNA"/>
</dbReference>
<dbReference type="SUPFAM" id="SSF50249">
    <property type="entry name" value="Nucleic acid-binding proteins"/>
    <property type="match status" value="1"/>
</dbReference>
<dbReference type="Gene3D" id="3.30.930.10">
    <property type="entry name" value="Bira Bifunctional Protein, Domain 2"/>
    <property type="match status" value="1"/>
</dbReference>
<evidence type="ECO:0000256" key="14">
    <source>
        <dbReference type="ARBA" id="ARBA00049255"/>
    </source>
</evidence>
<evidence type="ECO:0000256" key="8">
    <source>
        <dbReference type="ARBA" id="ARBA00022741"/>
    </source>
</evidence>
<dbReference type="GO" id="GO:0005524">
    <property type="term" value="F:ATP binding"/>
    <property type="evidence" value="ECO:0007669"/>
    <property type="project" value="UniProtKB-UniRule"/>
</dbReference>